<feature type="region of interest" description="Disordered" evidence="1">
    <location>
        <begin position="91"/>
        <end position="118"/>
    </location>
</feature>
<evidence type="ECO:0000256" key="1">
    <source>
        <dbReference type="SAM" id="MobiDB-lite"/>
    </source>
</evidence>
<keyword evidence="4" id="KW-1185">Reference proteome</keyword>
<evidence type="ECO:0000313" key="3">
    <source>
        <dbReference type="EMBL" id="CZR55898.1"/>
    </source>
</evidence>
<feature type="region of interest" description="Disordered" evidence="1">
    <location>
        <begin position="1"/>
        <end position="20"/>
    </location>
</feature>
<sequence>MGSRSHQGRGPGADIDTFPTSSAQAPALRQPTLQATDITHSDPVSENSSSLVAAQAGLNSSSAASTMNEVTTAMAPMAIAGNTIDILPDGQAASGSHGNRGGWGARRQRKGRIAKGGTQRVAPIWHHAMRQLRLIEIEWRPSHNEDNIRRGDHYRHRVSPRSRVFPSILHVNQESCSEAKLAYRIQTFDTITSGRKFFPTERCMYFNRGCDILFFDKGTCVTTLLQVLSWGVVGGVTTMQALHGFDAALSAIVRSMESWRGEINDKCILVPTESYGMTLEQATFKQRLLSGMALVESGQGLAGVGTNIWVGDDKPTFSFANIRPLTIGTDPKVYDALIISRVDIGGADA</sequence>
<protein>
    <recommendedName>
        <fullName evidence="2">2EXR domain-containing protein</fullName>
    </recommendedName>
</protein>
<reference evidence="3 4" key="1">
    <citation type="submission" date="2016-03" db="EMBL/GenBank/DDBJ databases">
        <authorList>
            <person name="Ploux O."/>
        </authorList>
    </citation>
    <scope>NUCLEOTIDE SEQUENCE [LARGE SCALE GENOMIC DNA]</scope>
    <source>
        <strain evidence="3 4">UAMH 11012</strain>
    </source>
</reference>
<dbReference type="EMBL" id="FJOG01000007">
    <property type="protein sequence ID" value="CZR55898.1"/>
    <property type="molecule type" value="Genomic_DNA"/>
</dbReference>
<feature type="domain" description="2EXR" evidence="2">
    <location>
        <begin position="124"/>
        <end position="213"/>
    </location>
</feature>
<gene>
    <name evidence="3" type="ORF">PAC_05786</name>
</gene>
<organism evidence="3 4">
    <name type="scientific">Phialocephala subalpina</name>
    <dbReference type="NCBI Taxonomy" id="576137"/>
    <lineage>
        <taxon>Eukaryota</taxon>
        <taxon>Fungi</taxon>
        <taxon>Dikarya</taxon>
        <taxon>Ascomycota</taxon>
        <taxon>Pezizomycotina</taxon>
        <taxon>Leotiomycetes</taxon>
        <taxon>Helotiales</taxon>
        <taxon>Mollisiaceae</taxon>
        <taxon>Phialocephala</taxon>
        <taxon>Phialocephala fortinii species complex</taxon>
    </lineage>
</organism>
<dbReference type="Pfam" id="PF20150">
    <property type="entry name" value="2EXR"/>
    <property type="match status" value="1"/>
</dbReference>
<accession>A0A1L7WSZ3</accession>
<name>A0A1L7WSZ3_9HELO</name>
<dbReference type="AlphaFoldDB" id="A0A1L7WSZ3"/>
<evidence type="ECO:0000313" key="4">
    <source>
        <dbReference type="Proteomes" id="UP000184330"/>
    </source>
</evidence>
<dbReference type="OrthoDB" id="3565000at2759"/>
<proteinExistence type="predicted"/>
<dbReference type="InterPro" id="IPR045518">
    <property type="entry name" value="2EXR"/>
</dbReference>
<evidence type="ECO:0000259" key="2">
    <source>
        <dbReference type="Pfam" id="PF20150"/>
    </source>
</evidence>
<dbReference type="Proteomes" id="UP000184330">
    <property type="component" value="Unassembled WGS sequence"/>
</dbReference>